<reference evidence="2 3" key="1">
    <citation type="submission" date="2010-08" db="EMBL/GenBank/DDBJ databases">
        <title>Complete sequence of Gallionella capsiferriformans ES-2.</title>
        <authorList>
            <consortium name="US DOE Joint Genome Institute"/>
            <person name="Lucas S."/>
            <person name="Copeland A."/>
            <person name="Lapidus A."/>
            <person name="Cheng J.-F."/>
            <person name="Bruce D."/>
            <person name="Goodwin L."/>
            <person name="Pitluck S."/>
            <person name="Chertkov O."/>
            <person name="Davenport K.W."/>
            <person name="Detter J.C."/>
            <person name="Han C."/>
            <person name="Tapia R."/>
            <person name="Land M."/>
            <person name="Hauser L."/>
            <person name="Chang Y.-J."/>
            <person name="Jeffries C."/>
            <person name="Kyrpides N."/>
            <person name="Ivanova N."/>
            <person name="Mikhailova N."/>
            <person name="Shelobolina E.S."/>
            <person name="Picardal F."/>
            <person name="Roden E."/>
            <person name="Emerson D."/>
            <person name="Woyke T."/>
        </authorList>
    </citation>
    <scope>NUCLEOTIDE SEQUENCE [LARGE SCALE GENOMIC DNA]</scope>
    <source>
        <strain evidence="2 3">ES-2</strain>
    </source>
</reference>
<gene>
    <name evidence="2" type="ordered locus">Galf_2200</name>
</gene>
<dbReference type="STRING" id="395494.Galf_2200"/>
<dbReference type="OrthoDB" id="5291099at2"/>
<dbReference type="InterPro" id="IPR042268">
    <property type="entry name" value="BamC_C"/>
</dbReference>
<dbReference type="PROSITE" id="PS51257">
    <property type="entry name" value="PROKAR_LIPOPROTEIN"/>
    <property type="match status" value="1"/>
</dbReference>
<evidence type="ECO:0000313" key="3">
    <source>
        <dbReference type="Proteomes" id="UP000001235"/>
    </source>
</evidence>
<dbReference type="RefSeq" id="WP_013294128.1">
    <property type="nucleotide sequence ID" value="NC_014394.1"/>
</dbReference>
<name>D9SIP1_GALCS</name>
<evidence type="ECO:0000256" key="1">
    <source>
        <dbReference type="SAM" id="SignalP"/>
    </source>
</evidence>
<feature type="chain" id="PRO_5003128173" evidence="1">
    <location>
        <begin position="18"/>
        <end position="358"/>
    </location>
</feature>
<keyword evidence="3" id="KW-1185">Reference proteome</keyword>
<sequence length="358" mass="39253">MKALHIGICSVALVSLAGCGAMGLGNKRIDYGAAAVQVPTLEVPPDLTTPEVDDRYKVAGNESVATYSAYNNEAAPVARSTVLPVVKGVSLERNGAQRWLKVSDQPENVWPVVKAFLRETGLNIQTEDQAAGIIETDWAENRAKIPQDGLRNIIGKVFDGLYSSGERDQYRIRLERAGEATEIYITHRGKVEVLDADKSSSKWQTRPNDPEMEAELLQRLMVRFGGTPAQAVAATEGAAVSTGAATLLQVFDGSSVIVISDAFDKSWRRVGLAIERAGYVIEDKDREKGVYFLRTVKVEKGWLDKLQFWRDEEDTSLRYRVTVKDAGATCEVAVTDQNGVSSEASQSRLDAIFKNINQ</sequence>
<protein>
    <submittedName>
        <fullName evidence="2">NlpBDapX lipoprotein</fullName>
    </submittedName>
</protein>
<accession>D9SIP1</accession>
<dbReference type="AlphaFoldDB" id="D9SIP1"/>
<dbReference type="eggNOG" id="COG3317">
    <property type="taxonomic scope" value="Bacteria"/>
</dbReference>
<proteinExistence type="predicted"/>
<keyword evidence="2" id="KW-0449">Lipoprotein</keyword>
<dbReference type="EMBL" id="CP002159">
    <property type="protein sequence ID" value="ADL56204.1"/>
    <property type="molecule type" value="Genomic_DNA"/>
</dbReference>
<dbReference type="HOGENOM" id="CLU_056157_0_0_4"/>
<dbReference type="KEGG" id="gca:Galf_2200"/>
<dbReference type="Pfam" id="PF06804">
    <property type="entry name" value="Lipoprotein_18"/>
    <property type="match status" value="1"/>
</dbReference>
<dbReference type="Gene3D" id="3.30.310.170">
    <property type="entry name" value="Outer membrane protein assembly factor BamC"/>
    <property type="match status" value="2"/>
</dbReference>
<feature type="signal peptide" evidence="1">
    <location>
        <begin position="1"/>
        <end position="17"/>
    </location>
</feature>
<evidence type="ECO:0000313" key="2">
    <source>
        <dbReference type="EMBL" id="ADL56204.1"/>
    </source>
</evidence>
<keyword evidence="1" id="KW-0732">Signal</keyword>
<organism evidence="2 3">
    <name type="scientific">Gallionella capsiferriformans (strain ES-2)</name>
    <name type="common">Gallionella ferruginea capsiferriformans (strain ES-2)</name>
    <dbReference type="NCBI Taxonomy" id="395494"/>
    <lineage>
        <taxon>Bacteria</taxon>
        <taxon>Pseudomonadati</taxon>
        <taxon>Pseudomonadota</taxon>
        <taxon>Betaproteobacteria</taxon>
        <taxon>Nitrosomonadales</taxon>
        <taxon>Gallionellaceae</taxon>
        <taxon>Gallionella</taxon>
    </lineage>
</organism>
<dbReference type="InterPro" id="IPR010653">
    <property type="entry name" value="NlpB/DapX"/>
</dbReference>
<dbReference type="Proteomes" id="UP000001235">
    <property type="component" value="Chromosome"/>
</dbReference>